<reference evidence="3" key="1">
    <citation type="submission" date="2025-08" db="UniProtKB">
        <authorList>
            <consortium name="RefSeq"/>
        </authorList>
    </citation>
    <scope>IDENTIFICATION</scope>
</reference>
<keyword evidence="1" id="KW-0812">Transmembrane</keyword>
<proteinExistence type="predicted"/>
<dbReference type="Proteomes" id="UP000694888">
    <property type="component" value="Unplaced"/>
</dbReference>
<evidence type="ECO:0000256" key="1">
    <source>
        <dbReference type="SAM" id="Phobius"/>
    </source>
</evidence>
<keyword evidence="1" id="KW-0472">Membrane</keyword>
<sequence length="160" mass="17366">MIDLRNPQFVMKTRLAAYGALIFFSFFISIGISQSKSNTGDCILFYDGTKTGQNSNCDFTTAIAIILQLLFLLFRVVTLFLVLHGTVGTDHTLFSDTMEQAYVAIDFIAFVLTFAGASILSPGVGETCENMLTICSPNPNARCPNTHGTPNNAEDTSTTT</sequence>
<keyword evidence="1" id="KW-1133">Transmembrane helix</keyword>
<feature type="transmembrane region" description="Helical" evidence="1">
    <location>
        <begin position="103"/>
        <end position="125"/>
    </location>
</feature>
<protein>
    <submittedName>
        <fullName evidence="3">Uncharacterized protein LOC101856916</fullName>
    </submittedName>
</protein>
<gene>
    <name evidence="3" type="primary">LOC101856916</name>
</gene>
<organism evidence="2 3">
    <name type="scientific">Aplysia californica</name>
    <name type="common">California sea hare</name>
    <dbReference type="NCBI Taxonomy" id="6500"/>
    <lineage>
        <taxon>Eukaryota</taxon>
        <taxon>Metazoa</taxon>
        <taxon>Spiralia</taxon>
        <taxon>Lophotrochozoa</taxon>
        <taxon>Mollusca</taxon>
        <taxon>Gastropoda</taxon>
        <taxon>Heterobranchia</taxon>
        <taxon>Euthyneura</taxon>
        <taxon>Tectipleura</taxon>
        <taxon>Aplysiida</taxon>
        <taxon>Aplysioidea</taxon>
        <taxon>Aplysiidae</taxon>
        <taxon>Aplysia</taxon>
    </lineage>
</organism>
<feature type="transmembrane region" description="Helical" evidence="1">
    <location>
        <begin position="59"/>
        <end position="83"/>
    </location>
</feature>
<keyword evidence="2" id="KW-1185">Reference proteome</keyword>
<accession>A0ABM1A7L8</accession>
<evidence type="ECO:0000313" key="2">
    <source>
        <dbReference type="Proteomes" id="UP000694888"/>
    </source>
</evidence>
<name>A0ABM1A7L8_APLCA</name>
<dbReference type="GeneID" id="101856916"/>
<dbReference type="RefSeq" id="XP_012942405.1">
    <property type="nucleotide sequence ID" value="XM_013086951.2"/>
</dbReference>
<evidence type="ECO:0000313" key="3">
    <source>
        <dbReference type="RefSeq" id="XP_012942405.1"/>
    </source>
</evidence>